<sequence>MTSRFATRDSRWKSPDCVRGRVAPALGTHGVYRARATCMHACVRAQVRTEGAAAGRVRGVFVLRWARIRTSCWRRCSPALTCASPTLLPSSTARPPPTPRPTPPSSAACRHRPSPSSSPTSASASASLSETRRPAASALPTPEVRAAAPRIRSRWHQCELDILLDVNNRKLTSFTGMDSRGYTRPTSAQTARRGE</sequence>
<name>A0A371CWI4_9APHY</name>
<organism evidence="2 3">
    <name type="scientific">Lentinus brumalis</name>
    <dbReference type="NCBI Taxonomy" id="2498619"/>
    <lineage>
        <taxon>Eukaryota</taxon>
        <taxon>Fungi</taxon>
        <taxon>Dikarya</taxon>
        <taxon>Basidiomycota</taxon>
        <taxon>Agaricomycotina</taxon>
        <taxon>Agaricomycetes</taxon>
        <taxon>Polyporales</taxon>
        <taxon>Polyporaceae</taxon>
        <taxon>Lentinus</taxon>
    </lineage>
</organism>
<dbReference type="EMBL" id="KZ857447">
    <property type="protein sequence ID" value="RDX44643.1"/>
    <property type="molecule type" value="Genomic_DNA"/>
</dbReference>
<feature type="compositionally biased region" description="Pro residues" evidence="1">
    <location>
        <begin position="94"/>
        <end position="104"/>
    </location>
</feature>
<evidence type="ECO:0000256" key="1">
    <source>
        <dbReference type="SAM" id="MobiDB-lite"/>
    </source>
</evidence>
<evidence type="ECO:0000313" key="3">
    <source>
        <dbReference type="Proteomes" id="UP000256964"/>
    </source>
</evidence>
<proteinExistence type="predicted"/>
<accession>A0A371CWI4</accession>
<gene>
    <name evidence="2" type="ORF">OH76DRAFT_1051737</name>
</gene>
<feature type="region of interest" description="Disordered" evidence="1">
    <location>
        <begin position="173"/>
        <end position="195"/>
    </location>
</feature>
<protein>
    <submittedName>
        <fullName evidence="2">Uncharacterized protein</fullName>
    </submittedName>
</protein>
<feature type="compositionally biased region" description="Low complexity" evidence="1">
    <location>
        <begin position="114"/>
        <end position="129"/>
    </location>
</feature>
<feature type="region of interest" description="Disordered" evidence="1">
    <location>
        <begin position="87"/>
        <end position="148"/>
    </location>
</feature>
<dbReference type="AlphaFoldDB" id="A0A371CWI4"/>
<dbReference type="Proteomes" id="UP000256964">
    <property type="component" value="Unassembled WGS sequence"/>
</dbReference>
<reference evidence="2 3" key="1">
    <citation type="journal article" date="2018" name="Biotechnol. Biofuels">
        <title>Integrative visual omics of the white-rot fungus Polyporus brumalis exposes the biotechnological potential of its oxidative enzymes for delignifying raw plant biomass.</title>
        <authorList>
            <person name="Miyauchi S."/>
            <person name="Rancon A."/>
            <person name="Drula E."/>
            <person name="Hage H."/>
            <person name="Chaduli D."/>
            <person name="Favel A."/>
            <person name="Grisel S."/>
            <person name="Henrissat B."/>
            <person name="Herpoel-Gimbert I."/>
            <person name="Ruiz-Duenas F.J."/>
            <person name="Chevret D."/>
            <person name="Hainaut M."/>
            <person name="Lin J."/>
            <person name="Wang M."/>
            <person name="Pangilinan J."/>
            <person name="Lipzen A."/>
            <person name="Lesage-Meessen L."/>
            <person name="Navarro D."/>
            <person name="Riley R."/>
            <person name="Grigoriev I.V."/>
            <person name="Zhou S."/>
            <person name="Raouche S."/>
            <person name="Rosso M.N."/>
        </authorList>
    </citation>
    <scope>NUCLEOTIDE SEQUENCE [LARGE SCALE GENOMIC DNA]</scope>
    <source>
        <strain evidence="2 3">BRFM 1820</strain>
    </source>
</reference>
<keyword evidence="3" id="KW-1185">Reference proteome</keyword>
<feature type="compositionally biased region" description="Polar residues" evidence="1">
    <location>
        <begin position="184"/>
        <end position="195"/>
    </location>
</feature>
<evidence type="ECO:0000313" key="2">
    <source>
        <dbReference type="EMBL" id="RDX44643.1"/>
    </source>
</evidence>